<evidence type="ECO:0000256" key="1">
    <source>
        <dbReference type="SAM" id="MobiDB-lite"/>
    </source>
</evidence>
<organism evidence="2 3">
    <name type="scientific">Brevundimonas alba</name>
    <dbReference type="NCBI Taxonomy" id="74314"/>
    <lineage>
        <taxon>Bacteria</taxon>
        <taxon>Pseudomonadati</taxon>
        <taxon>Pseudomonadota</taxon>
        <taxon>Alphaproteobacteria</taxon>
        <taxon>Caulobacterales</taxon>
        <taxon>Caulobacteraceae</taxon>
        <taxon>Brevundimonas</taxon>
    </lineage>
</organism>
<protein>
    <submittedName>
        <fullName evidence="2">Uncharacterized protein</fullName>
    </submittedName>
</protein>
<gene>
    <name evidence="2" type="ORF">GGQ87_002863</name>
</gene>
<evidence type="ECO:0000313" key="3">
    <source>
        <dbReference type="Proteomes" id="UP000587415"/>
    </source>
</evidence>
<reference evidence="2 3" key="1">
    <citation type="submission" date="2020-03" db="EMBL/GenBank/DDBJ databases">
        <title>Genomic Encyclopedia of Type Strains, Phase IV (KMG-IV): sequencing the most valuable type-strain genomes for metagenomic binning, comparative biology and taxonomic classification.</title>
        <authorList>
            <person name="Goeker M."/>
        </authorList>
    </citation>
    <scope>NUCLEOTIDE SEQUENCE [LARGE SCALE GENOMIC DNA]</scope>
    <source>
        <strain evidence="2 3">DSM 4736</strain>
    </source>
</reference>
<name>A0A7X5YMP6_9CAUL</name>
<comment type="caution">
    <text evidence="2">The sequence shown here is derived from an EMBL/GenBank/DDBJ whole genome shotgun (WGS) entry which is preliminary data.</text>
</comment>
<dbReference type="Proteomes" id="UP000587415">
    <property type="component" value="Unassembled WGS sequence"/>
</dbReference>
<accession>A0A7X5YMP6</accession>
<dbReference type="AlphaFoldDB" id="A0A7X5YMP6"/>
<dbReference type="Pfam" id="PF19541">
    <property type="entry name" value="DUF6065"/>
    <property type="match status" value="1"/>
</dbReference>
<dbReference type="EMBL" id="JAATJM010000002">
    <property type="protein sequence ID" value="NJC42568.1"/>
    <property type="molecule type" value="Genomic_DNA"/>
</dbReference>
<proteinExistence type="predicted"/>
<dbReference type="InterPro" id="IPR045709">
    <property type="entry name" value="DUF6065"/>
</dbReference>
<feature type="compositionally biased region" description="Polar residues" evidence="1">
    <location>
        <begin position="1"/>
        <end position="13"/>
    </location>
</feature>
<sequence length="297" mass="33412">MSETLSPAPSSELSPDASPPLTLECFPTRPSPPQLVPGRPDRDWMDAFTARHPYRCLPLSMANTTGWELLCPFGFEAEWDGGLGAEAITFTPDADATLFDHFAASHFTHGVITFHTGWLFRTPPGWALRASGSPNRFKHGLSPLEGLVETDWLPYPFTMNWAFTAPGKVRFEKDEPFCFIQPVEHRRIEAFEPVRVSMDDDADLARQYETWRETRTLFNNSMADGDPEAIKQAWQRYYFRGEYPDQAEARPEGHVNKRRLAALPDAPPPPPAPHFPTVDFKGWSAVNAANLKTPAKD</sequence>
<feature type="region of interest" description="Disordered" evidence="1">
    <location>
        <begin position="1"/>
        <end position="40"/>
    </location>
</feature>
<keyword evidence="3" id="KW-1185">Reference proteome</keyword>
<evidence type="ECO:0000313" key="2">
    <source>
        <dbReference type="EMBL" id="NJC42568.1"/>
    </source>
</evidence>